<keyword evidence="1" id="KW-0812">Transmembrane</keyword>
<keyword evidence="1" id="KW-1133">Transmembrane helix</keyword>
<protein>
    <submittedName>
        <fullName evidence="3">Tripartite tricarboxylate transporter TctB family protein</fullName>
    </submittedName>
</protein>
<comment type="caution">
    <text evidence="3">The sequence shown here is derived from an EMBL/GenBank/DDBJ whole genome shotgun (WGS) entry which is preliminary data.</text>
</comment>
<name>A0A537KML7_9BACT</name>
<evidence type="ECO:0000259" key="2">
    <source>
        <dbReference type="Pfam" id="PF07331"/>
    </source>
</evidence>
<evidence type="ECO:0000313" key="4">
    <source>
        <dbReference type="Proteomes" id="UP000319353"/>
    </source>
</evidence>
<evidence type="ECO:0000313" key="3">
    <source>
        <dbReference type="EMBL" id="TMI97008.1"/>
    </source>
</evidence>
<keyword evidence="1" id="KW-0472">Membrane</keyword>
<gene>
    <name evidence="3" type="ORF">E6H01_13500</name>
</gene>
<dbReference type="Pfam" id="PF07331">
    <property type="entry name" value="TctB"/>
    <property type="match status" value="1"/>
</dbReference>
<dbReference type="EMBL" id="VBAL01000229">
    <property type="protein sequence ID" value="TMI97008.1"/>
    <property type="molecule type" value="Genomic_DNA"/>
</dbReference>
<dbReference type="Proteomes" id="UP000319353">
    <property type="component" value="Unassembled WGS sequence"/>
</dbReference>
<feature type="transmembrane region" description="Helical" evidence="1">
    <location>
        <begin position="39"/>
        <end position="62"/>
    </location>
</feature>
<organism evidence="3 4">
    <name type="scientific">Candidatus Segetimicrobium genomatis</name>
    <dbReference type="NCBI Taxonomy" id="2569760"/>
    <lineage>
        <taxon>Bacteria</taxon>
        <taxon>Bacillati</taxon>
        <taxon>Candidatus Sysuimicrobiota</taxon>
        <taxon>Candidatus Sysuimicrobiia</taxon>
        <taxon>Candidatus Sysuimicrobiales</taxon>
        <taxon>Candidatus Segetimicrobiaceae</taxon>
        <taxon>Candidatus Segetimicrobium</taxon>
    </lineage>
</organism>
<feature type="transmembrane region" description="Helical" evidence="1">
    <location>
        <begin position="119"/>
        <end position="137"/>
    </location>
</feature>
<dbReference type="InterPro" id="IPR009936">
    <property type="entry name" value="DUF1468"/>
</dbReference>
<sequence>MRRAEILTALGFIAFAIAIVVQARSVGSGWSVGQPQPGFLPFWLGLLLGICGVIVLGQALLGEKPSLHAFFDGRTGLASVLKVSVSGIGMLVLIYLVGFYTATMVYVFAYTRFVGRHTWFVAVALSLVISFGSFYAFERVLAILLPRGMYTIIPFFG</sequence>
<proteinExistence type="predicted"/>
<feature type="domain" description="DUF1468" evidence="2">
    <location>
        <begin position="8"/>
        <end position="146"/>
    </location>
</feature>
<reference evidence="3 4" key="1">
    <citation type="journal article" date="2019" name="Nat. Microbiol.">
        <title>Mediterranean grassland soil C-N compound turnover is dependent on rainfall and depth, and is mediated by genomically divergent microorganisms.</title>
        <authorList>
            <person name="Diamond S."/>
            <person name="Andeer P.F."/>
            <person name="Li Z."/>
            <person name="Crits-Christoph A."/>
            <person name="Burstein D."/>
            <person name="Anantharaman K."/>
            <person name="Lane K.R."/>
            <person name="Thomas B.C."/>
            <person name="Pan C."/>
            <person name="Northen T.R."/>
            <person name="Banfield J.F."/>
        </authorList>
    </citation>
    <scope>NUCLEOTIDE SEQUENCE [LARGE SCALE GENOMIC DNA]</scope>
    <source>
        <strain evidence="3">NP_4</strain>
    </source>
</reference>
<feature type="transmembrane region" description="Helical" evidence="1">
    <location>
        <begin position="83"/>
        <end position="107"/>
    </location>
</feature>
<accession>A0A537KML7</accession>
<dbReference type="AlphaFoldDB" id="A0A537KML7"/>
<evidence type="ECO:0000256" key="1">
    <source>
        <dbReference type="SAM" id="Phobius"/>
    </source>
</evidence>